<feature type="region of interest" description="Disordered" evidence="1">
    <location>
        <begin position="160"/>
        <end position="205"/>
    </location>
</feature>
<evidence type="ECO:0000256" key="1">
    <source>
        <dbReference type="SAM" id="MobiDB-lite"/>
    </source>
</evidence>
<dbReference type="Proteomes" id="UP000094801">
    <property type="component" value="Unassembled WGS sequence"/>
</dbReference>
<feature type="compositionally biased region" description="Polar residues" evidence="1">
    <location>
        <begin position="160"/>
        <end position="198"/>
    </location>
</feature>
<dbReference type="EMBL" id="KV453854">
    <property type="protein sequence ID" value="ODV85061.1"/>
    <property type="molecule type" value="Genomic_DNA"/>
</dbReference>
<keyword evidence="3" id="KW-1185">Reference proteome</keyword>
<name>A0A1E4T027_9ASCO</name>
<reference evidence="3" key="1">
    <citation type="submission" date="2016-04" db="EMBL/GenBank/DDBJ databases">
        <title>Comparative genomics of biotechnologically important yeasts.</title>
        <authorList>
            <consortium name="DOE Joint Genome Institute"/>
            <person name="Riley R."/>
            <person name="Haridas S."/>
            <person name="Wolfe K.H."/>
            <person name="Lopes M.R."/>
            <person name="Hittinger C.T."/>
            <person name="Goker M."/>
            <person name="Salamov A."/>
            <person name="Wisecaver J."/>
            <person name="Long T.M."/>
            <person name="Aerts A.L."/>
            <person name="Barry K."/>
            <person name="Choi C."/>
            <person name="Clum A."/>
            <person name="Coughlan A.Y."/>
            <person name="Deshpande S."/>
            <person name="Douglass A.P."/>
            <person name="Hanson S.J."/>
            <person name="Klenk H.-P."/>
            <person name="Labutti K."/>
            <person name="Lapidus A."/>
            <person name="Lindquist E."/>
            <person name="Lipzen A."/>
            <person name="Meier-Kolthoff J.P."/>
            <person name="Ohm R.A."/>
            <person name="Otillar R.P."/>
            <person name="Pangilinan J."/>
            <person name="Peng Y."/>
            <person name="Rokas A."/>
            <person name="Rosa C.A."/>
            <person name="Scheuner C."/>
            <person name="Sibirny A.A."/>
            <person name="Slot J.C."/>
            <person name="Stielow J.B."/>
            <person name="Sun H."/>
            <person name="Kurtzman C.P."/>
            <person name="Blackwell M."/>
            <person name="Grigoriev I.V."/>
            <person name="Jeffries T.W."/>
        </authorList>
    </citation>
    <scope>NUCLEOTIDE SEQUENCE [LARGE SCALE GENOMIC DNA]</scope>
    <source>
        <strain evidence="3">NRRL YB-2248</strain>
    </source>
</reference>
<evidence type="ECO:0000313" key="2">
    <source>
        <dbReference type="EMBL" id="ODV85061.1"/>
    </source>
</evidence>
<dbReference type="AlphaFoldDB" id="A0A1E4T027"/>
<protein>
    <submittedName>
        <fullName evidence="2">Uncharacterized protein</fullName>
    </submittedName>
</protein>
<gene>
    <name evidence="2" type="ORF">CANARDRAFT_28781</name>
</gene>
<proteinExistence type="predicted"/>
<sequence length="205" mass="23164">MAPIAAPFAMGLLAGIAITSLGYIHREEIKDIFDEFCETVDDFLDSKISKMKDGRNKRKMRYDDCQSNQYPGNYKKIQYSRQSRDDNHDTISTTSTIVDYTDSEEKFSDKKTTSTTTDSAPVSEINSFNRFEELDHNPFEDEIIRKRLPRSEVDQWVSLQGSQYTDNDGTTIASKRVSRSNSFDSSTTGSAETPSESGSDAHYSI</sequence>
<accession>A0A1E4T027</accession>
<organism evidence="2 3">
    <name type="scientific">[Candida] arabinofermentans NRRL YB-2248</name>
    <dbReference type="NCBI Taxonomy" id="983967"/>
    <lineage>
        <taxon>Eukaryota</taxon>
        <taxon>Fungi</taxon>
        <taxon>Dikarya</taxon>
        <taxon>Ascomycota</taxon>
        <taxon>Saccharomycotina</taxon>
        <taxon>Pichiomycetes</taxon>
        <taxon>Pichiales</taxon>
        <taxon>Pichiaceae</taxon>
        <taxon>Ogataea</taxon>
        <taxon>Ogataea/Candida clade</taxon>
    </lineage>
</organism>
<evidence type="ECO:0000313" key="3">
    <source>
        <dbReference type="Proteomes" id="UP000094801"/>
    </source>
</evidence>